<keyword evidence="2" id="KW-1185">Reference proteome</keyword>
<sequence>MSSINLPNPELQISFSYKLGQIREVYLQEALSKTIKSLDIKTLNFELDQIVPAKDLKRLAMKSLRAELMFPVPCLLIENPNLLGYYRLLLGFSQKEFYKSELGLSRFKRMETNQFLSNKNREDLNSLCKEFAIRVSELIDGVGIDRISKEFIDDLTLLTLGPQLRGGANNKRGIDAITVVFKIIKDIVQHAIHDSTSSSITLLNSSERRVQIKFAADPDIVIHEIMDEGFDGHALLAIEVKGGKDISNIHNRIGEAEKSHRKAKSDGYVECWTVINVDQIDLNLLKKESPTTNQFFRINHLNNFNSDEFKKFRNSILSLTGIRSV</sequence>
<dbReference type="RefSeq" id="WP_077409899.1">
    <property type="nucleotide sequence ID" value="NZ_JBHRTS010000002.1"/>
</dbReference>
<name>A0ABV7J4X9_9GAMM</name>
<keyword evidence="1" id="KW-0540">Nuclease</keyword>
<organism evidence="1 2">
    <name type="scientific">Marinicella sediminis</name>
    <dbReference type="NCBI Taxonomy" id="1792834"/>
    <lineage>
        <taxon>Bacteria</taxon>
        <taxon>Pseudomonadati</taxon>
        <taxon>Pseudomonadota</taxon>
        <taxon>Gammaproteobacteria</taxon>
        <taxon>Lysobacterales</taxon>
        <taxon>Marinicellaceae</taxon>
        <taxon>Marinicella</taxon>
    </lineage>
</organism>
<protein>
    <submittedName>
        <fullName evidence="1">XcyI family restriction endonuclease</fullName>
        <ecNumber evidence="1">3.1.21.-</ecNumber>
    </submittedName>
</protein>
<dbReference type="EC" id="3.1.21.-" evidence="1"/>
<dbReference type="Pfam" id="PF09571">
    <property type="entry name" value="RE_XcyI"/>
    <property type="match status" value="1"/>
</dbReference>
<dbReference type="InterPro" id="IPR019071">
    <property type="entry name" value="Restrct_endonuc_II_XcyI"/>
</dbReference>
<keyword evidence="1" id="KW-0378">Hydrolase</keyword>
<dbReference type="GO" id="GO:0004519">
    <property type="term" value="F:endonuclease activity"/>
    <property type="evidence" value="ECO:0007669"/>
    <property type="project" value="UniProtKB-KW"/>
</dbReference>
<comment type="caution">
    <text evidence="1">The sequence shown here is derived from an EMBL/GenBank/DDBJ whole genome shotgun (WGS) entry which is preliminary data.</text>
</comment>
<evidence type="ECO:0000313" key="1">
    <source>
        <dbReference type="EMBL" id="MFC3193216.1"/>
    </source>
</evidence>
<reference evidence="2" key="1">
    <citation type="journal article" date="2019" name="Int. J. Syst. Evol. Microbiol.">
        <title>The Global Catalogue of Microorganisms (GCM) 10K type strain sequencing project: providing services to taxonomists for standard genome sequencing and annotation.</title>
        <authorList>
            <consortium name="The Broad Institute Genomics Platform"/>
            <consortium name="The Broad Institute Genome Sequencing Center for Infectious Disease"/>
            <person name="Wu L."/>
            <person name="Ma J."/>
        </authorList>
    </citation>
    <scope>NUCLEOTIDE SEQUENCE [LARGE SCALE GENOMIC DNA]</scope>
    <source>
        <strain evidence="2">KCTC 42953</strain>
    </source>
</reference>
<keyword evidence="1" id="KW-0255">Endonuclease</keyword>
<accession>A0ABV7J4X9</accession>
<gene>
    <name evidence="1" type="ORF">ACFODZ_03065</name>
</gene>
<dbReference type="EMBL" id="JBHRTS010000002">
    <property type="protein sequence ID" value="MFC3193216.1"/>
    <property type="molecule type" value="Genomic_DNA"/>
</dbReference>
<proteinExistence type="predicted"/>
<dbReference type="GO" id="GO:0016787">
    <property type="term" value="F:hydrolase activity"/>
    <property type="evidence" value="ECO:0007669"/>
    <property type="project" value="UniProtKB-KW"/>
</dbReference>
<evidence type="ECO:0000313" key="2">
    <source>
        <dbReference type="Proteomes" id="UP001595533"/>
    </source>
</evidence>
<dbReference type="Proteomes" id="UP001595533">
    <property type="component" value="Unassembled WGS sequence"/>
</dbReference>